<comment type="caution">
    <text evidence="1">The sequence shown here is derived from an EMBL/GenBank/DDBJ whole genome shotgun (WGS) entry which is preliminary data.</text>
</comment>
<name>A0AAW1SME7_9CHLO</name>
<dbReference type="EMBL" id="JALJOV010001468">
    <property type="protein sequence ID" value="KAK9847401.1"/>
    <property type="molecule type" value="Genomic_DNA"/>
</dbReference>
<gene>
    <name evidence="1" type="ORF">WJX84_001266</name>
</gene>
<keyword evidence="2" id="KW-1185">Reference proteome</keyword>
<dbReference type="AlphaFoldDB" id="A0AAW1SME7"/>
<evidence type="ECO:0000313" key="2">
    <source>
        <dbReference type="Proteomes" id="UP001485043"/>
    </source>
</evidence>
<dbReference type="Proteomes" id="UP001485043">
    <property type="component" value="Unassembled WGS sequence"/>
</dbReference>
<accession>A0AAW1SME7</accession>
<sequence>MHDSLKGQILSAELDADLHAATRLPGHGPDQAADAIESAESAELAGSMPLPPRRDVRERKLITAYGALDPRTDSSSNCHEKLCQSNIGCCPFW</sequence>
<protein>
    <submittedName>
        <fullName evidence="1">Uncharacterized protein</fullName>
    </submittedName>
</protein>
<organism evidence="1 2">
    <name type="scientific">Apatococcus fuscideae</name>
    <dbReference type="NCBI Taxonomy" id="2026836"/>
    <lineage>
        <taxon>Eukaryota</taxon>
        <taxon>Viridiplantae</taxon>
        <taxon>Chlorophyta</taxon>
        <taxon>core chlorophytes</taxon>
        <taxon>Trebouxiophyceae</taxon>
        <taxon>Chlorellales</taxon>
        <taxon>Chlorellaceae</taxon>
        <taxon>Apatococcus</taxon>
    </lineage>
</organism>
<evidence type="ECO:0000313" key="1">
    <source>
        <dbReference type="EMBL" id="KAK9847401.1"/>
    </source>
</evidence>
<reference evidence="1 2" key="1">
    <citation type="journal article" date="2024" name="Nat. Commun.">
        <title>Phylogenomics reveals the evolutionary origins of lichenization in chlorophyte algae.</title>
        <authorList>
            <person name="Puginier C."/>
            <person name="Libourel C."/>
            <person name="Otte J."/>
            <person name="Skaloud P."/>
            <person name="Haon M."/>
            <person name="Grisel S."/>
            <person name="Petersen M."/>
            <person name="Berrin J.G."/>
            <person name="Delaux P.M."/>
            <person name="Dal Grande F."/>
            <person name="Keller J."/>
        </authorList>
    </citation>
    <scope>NUCLEOTIDE SEQUENCE [LARGE SCALE GENOMIC DNA]</scope>
    <source>
        <strain evidence="1 2">SAG 2523</strain>
    </source>
</reference>
<proteinExistence type="predicted"/>